<evidence type="ECO:0000256" key="3">
    <source>
        <dbReference type="ARBA" id="ARBA00022485"/>
    </source>
</evidence>
<dbReference type="GO" id="GO:0003677">
    <property type="term" value="F:DNA binding"/>
    <property type="evidence" value="ECO:0007669"/>
    <property type="project" value="UniProtKB-UniRule"/>
</dbReference>
<evidence type="ECO:0000256" key="6">
    <source>
        <dbReference type="ARBA" id="ARBA00022801"/>
    </source>
</evidence>
<dbReference type="AlphaFoldDB" id="A0AAU9K7N0"/>
<gene>
    <name evidence="12" type="primary">NTH1</name>
    <name evidence="14" type="ORF">BSTOLATCC_MIC47995</name>
</gene>
<dbReference type="GO" id="GO:0005634">
    <property type="term" value="C:nucleus"/>
    <property type="evidence" value="ECO:0007669"/>
    <property type="project" value="UniProtKB-SubCell"/>
</dbReference>
<comment type="catalytic activity">
    <reaction evidence="12">
        <text>2'-deoxyribonucleotide-(2'-deoxyribose 5'-phosphate)-2'-deoxyribonucleotide-DNA = a 3'-end 2'-deoxyribonucleotide-(2,3-dehydro-2,3-deoxyribose 5'-phosphate)-DNA + a 5'-end 5'-phospho-2'-deoxyribonucleoside-DNA + H(+)</text>
        <dbReference type="Rhea" id="RHEA:66592"/>
        <dbReference type="Rhea" id="RHEA-COMP:13180"/>
        <dbReference type="Rhea" id="RHEA-COMP:16897"/>
        <dbReference type="Rhea" id="RHEA-COMP:17067"/>
        <dbReference type="ChEBI" id="CHEBI:15378"/>
        <dbReference type="ChEBI" id="CHEBI:136412"/>
        <dbReference type="ChEBI" id="CHEBI:157695"/>
        <dbReference type="ChEBI" id="CHEBI:167181"/>
        <dbReference type="EC" id="4.2.99.18"/>
    </reaction>
</comment>
<organism evidence="14 15">
    <name type="scientific">Blepharisma stoltei</name>
    <dbReference type="NCBI Taxonomy" id="1481888"/>
    <lineage>
        <taxon>Eukaryota</taxon>
        <taxon>Sar</taxon>
        <taxon>Alveolata</taxon>
        <taxon>Ciliophora</taxon>
        <taxon>Postciliodesmatophora</taxon>
        <taxon>Heterotrichea</taxon>
        <taxon>Heterotrichida</taxon>
        <taxon>Blepharismidae</taxon>
        <taxon>Blepharisma</taxon>
    </lineage>
</organism>
<dbReference type="InterPro" id="IPR030841">
    <property type="entry name" value="NTH1"/>
</dbReference>
<keyword evidence="6 12" id="KW-0378">Hydrolase</keyword>
<keyword evidence="9 12" id="KW-0234">DNA repair</keyword>
<dbReference type="SUPFAM" id="SSF48150">
    <property type="entry name" value="DNA-glycosylase"/>
    <property type="match status" value="1"/>
</dbReference>
<sequence>MKSLGCTEIINCCLTKIICSSDVSHIHYTITTSFPASPQFSSFSLTIKPSWSFFPLSVSVPKTSNFPETIWFKKFPFPFIMVKKIVKGPTGSSKVKEQWRKVYDGIAKMREGIEAPVDVEGASTLADQTLEPRLVRYQTLIGLLLSSQTKDPVTAKTIEKLQSRGLTPERMAEISVEDLAEEIYGVSFHNNKAKYIKKTSQILLEKYNGDVPNDFKKVIALPGIGPKMAHLFLQICFDRTEGIAVDTHVHRISNRLGWAKSKNPIETMKQLQELLPKKLWGEVNELLVGFGQTICTAKKPKCNECDIVKLCPYYKSKHKD</sequence>
<evidence type="ECO:0000256" key="11">
    <source>
        <dbReference type="ARBA" id="ARBA00023295"/>
    </source>
</evidence>
<proteinExistence type="inferred from homology"/>
<keyword evidence="3" id="KW-0004">4Fe-4S</keyword>
<dbReference type="FunFam" id="1.10.340.30:FF:000005">
    <property type="entry name" value="Endonuclease III-like protein 1"/>
    <property type="match status" value="1"/>
</dbReference>
<comment type="caution">
    <text evidence="12">Lacks conserved residue(s) required for the propagation of feature annotation.</text>
</comment>
<dbReference type="EMBL" id="CAJZBQ010000047">
    <property type="protein sequence ID" value="CAG9329166.1"/>
    <property type="molecule type" value="Genomic_DNA"/>
</dbReference>
<evidence type="ECO:0000256" key="7">
    <source>
        <dbReference type="ARBA" id="ARBA00023004"/>
    </source>
</evidence>
<dbReference type="GO" id="GO:0051539">
    <property type="term" value="F:4 iron, 4 sulfur cluster binding"/>
    <property type="evidence" value="ECO:0007669"/>
    <property type="project" value="UniProtKB-KW"/>
</dbReference>
<dbReference type="CDD" id="cd00056">
    <property type="entry name" value="ENDO3c"/>
    <property type="match status" value="1"/>
</dbReference>
<keyword evidence="11 12" id="KW-0326">Glycosidase</keyword>
<dbReference type="InterPro" id="IPR004035">
    <property type="entry name" value="Endouclease-III_FeS-bd_BS"/>
</dbReference>
<dbReference type="Pfam" id="PF00730">
    <property type="entry name" value="HhH-GPD"/>
    <property type="match status" value="1"/>
</dbReference>
<comment type="cofactor">
    <cofactor evidence="1">
        <name>[4Fe-4S] cluster</name>
        <dbReference type="ChEBI" id="CHEBI:49883"/>
    </cofactor>
</comment>
<dbReference type="Gene3D" id="1.10.340.30">
    <property type="entry name" value="Hypothetical protein, domain 2"/>
    <property type="match status" value="1"/>
</dbReference>
<keyword evidence="10 12" id="KW-0456">Lyase</keyword>
<dbReference type="FunFam" id="1.10.1670.10:FF:000001">
    <property type="entry name" value="Endonuclease III"/>
    <property type="match status" value="1"/>
</dbReference>
<dbReference type="PANTHER" id="PTHR43286:SF1">
    <property type="entry name" value="ENDONUCLEASE III-LIKE PROTEIN 1"/>
    <property type="match status" value="1"/>
</dbReference>
<accession>A0AAU9K7N0</accession>
<evidence type="ECO:0000259" key="13">
    <source>
        <dbReference type="SMART" id="SM00478"/>
    </source>
</evidence>
<comment type="subcellular location">
    <subcellularLocation>
        <location evidence="12">Nucleus</location>
    </subcellularLocation>
    <subcellularLocation>
        <location evidence="12">Mitochondrion</location>
    </subcellularLocation>
</comment>
<dbReference type="GO" id="GO:0046872">
    <property type="term" value="F:metal ion binding"/>
    <property type="evidence" value="ECO:0007669"/>
    <property type="project" value="UniProtKB-KW"/>
</dbReference>
<keyword evidence="4" id="KW-0479">Metal-binding</keyword>
<dbReference type="EC" id="4.2.99.18" evidence="12"/>
<dbReference type="GO" id="GO:0006289">
    <property type="term" value="P:nucleotide-excision repair"/>
    <property type="evidence" value="ECO:0007669"/>
    <property type="project" value="TreeGrafter"/>
</dbReference>
<evidence type="ECO:0000256" key="9">
    <source>
        <dbReference type="ARBA" id="ARBA00023204"/>
    </source>
</evidence>
<evidence type="ECO:0000313" key="15">
    <source>
        <dbReference type="Proteomes" id="UP001162131"/>
    </source>
</evidence>
<evidence type="ECO:0000256" key="5">
    <source>
        <dbReference type="ARBA" id="ARBA00022763"/>
    </source>
</evidence>
<dbReference type="GO" id="GO:0005739">
    <property type="term" value="C:mitochondrion"/>
    <property type="evidence" value="ECO:0007669"/>
    <property type="project" value="UniProtKB-SubCell"/>
</dbReference>
<dbReference type="Proteomes" id="UP001162131">
    <property type="component" value="Unassembled WGS sequence"/>
</dbReference>
<name>A0AAU9K7N0_9CILI</name>
<dbReference type="InterPro" id="IPR011257">
    <property type="entry name" value="DNA_glycosylase"/>
</dbReference>
<keyword evidence="15" id="KW-1185">Reference proteome</keyword>
<comment type="function">
    <text evidence="12">Bifunctional DNA N-glycosylase with associated apurinic/apyrimidinic (AP) lyase function that catalyzes the first step in base excision repair (BER), the primary repair pathway for the repair of oxidative DNA damage. The DNA N-glycosylase activity releases the damaged DNA base from DNA by cleaving the N-glycosidic bond, leaving an AP site. The AP lyase activity cleaves the phosphodiester bond 3' to the AP site by a beta-elimination. Primarily recognizes and repairs oxidative base damage of pyrimidines.</text>
</comment>
<comment type="similarity">
    <text evidence="2 12">Belongs to the Nth/MutY family.</text>
</comment>
<dbReference type="EC" id="3.2.2.-" evidence="12"/>
<evidence type="ECO:0000256" key="2">
    <source>
        <dbReference type="ARBA" id="ARBA00008343"/>
    </source>
</evidence>
<dbReference type="Gene3D" id="1.10.1670.10">
    <property type="entry name" value="Helix-hairpin-Helix base-excision DNA repair enzymes (C-terminal)"/>
    <property type="match status" value="1"/>
</dbReference>
<dbReference type="HAMAP" id="MF_03183">
    <property type="entry name" value="Endonuclease_III_Nth"/>
    <property type="match status" value="1"/>
</dbReference>
<keyword evidence="12" id="KW-0496">Mitochondrion</keyword>
<dbReference type="SMART" id="SM00478">
    <property type="entry name" value="ENDO3c"/>
    <property type="match status" value="1"/>
</dbReference>
<dbReference type="InterPro" id="IPR023170">
    <property type="entry name" value="HhH_base_excis_C"/>
</dbReference>
<evidence type="ECO:0000313" key="14">
    <source>
        <dbReference type="EMBL" id="CAG9329166.1"/>
    </source>
</evidence>
<comment type="caution">
    <text evidence="14">The sequence shown here is derived from an EMBL/GenBank/DDBJ whole genome shotgun (WGS) entry which is preliminary data.</text>
</comment>
<dbReference type="InterPro" id="IPR003651">
    <property type="entry name" value="Endonuclease3_FeS-loop_motif"/>
</dbReference>
<evidence type="ECO:0000256" key="12">
    <source>
        <dbReference type="HAMAP-Rule" id="MF_03183"/>
    </source>
</evidence>
<keyword evidence="5 12" id="KW-0227">DNA damage</keyword>
<feature type="domain" description="HhH-GPD" evidence="13">
    <location>
        <begin position="145"/>
        <end position="293"/>
    </location>
</feature>
<evidence type="ECO:0000256" key="10">
    <source>
        <dbReference type="ARBA" id="ARBA00023239"/>
    </source>
</evidence>
<evidence type="ECO:0000256" key="4">
    <source>
        <dbReference type="ARBA" id="ARBA00022723"/>
    </source>
</evidence>
<protein>
    <recommendedName>
        <fullName evidence="12">Endonuclease III homolog</fullName>
        <ecNumber evidence="12">3.2.2.-</ecNumber>
        <ecNumber evidence="12">4.2.99.18</ecNumber>
    </recommendedName>
    <alternativeName>
        <fullName evidence="12">Bifunctional DNA N-glycosylase/DNA-(apurinic or apyrimidinic site) lyase</fullName>
        <shortName evidence="12">DNA glycosylase/AP lyase</shortName>
    </alternativeName>
</protein>
<reference evidence="14" key="1">
    <citation type="submission" date="2021-09" db="EMBL/GenBank/DDBJ databases">
        <authorList>
            <consortium name="AG Swart"/>
            <person name="Singh M."/>
            <person name="Singh A."/>
            <person name="Seah K."/>
            <person name="Emmerich C."/>
        </authorList>
    </citation>
    <scope>NUCLEOTIDE SEQUENCE</scope>
    <source>
        <strain evidence="14">ATCC30299</strain>
    </source>
</reference>
<dbReference type="GO" id="GO:0000703">
    <property type="term" value="F:oxidized pyrimidine nucleobase lesion DNA N-glycosylase activity"/>
    <property type="evidence" value="ECO:0007669"/>
    <property type="project" value="UniProtKB-UniRule"/>
</dbReference>
<keyword evidence="12" id="KW-0539">Nucleus</keyword>
<dbReference type="InterPro" id="IPR003265">
    <property type="entry name" value="HhH-GPD_domain"/>
</dbReference>
<dbReference type="PROSITE" id="PS00764">
    <property type="entry name" value="ENDONUCLEASE_III_1"/>
    <property type="match status" value="1"/>
</dbReference>
<dbReference type="GO" id="GO:0006285">
    <property type="term" value="P:base-excision repair, AP site formation"/>
    <property type="evidence" value="ECO:0007669"/>
    <property type="project" value="UniProtKB-UniRule"/>
</dbReference>
<keyword evidence="7" id="KW-0408">Iron</keyword>
<dbReference type="GO" id="GO:0140078">
    <property type="term" value="F:class I DNA-(apurinic or apyrimidinic site) endonuclease activity"/>
    <property type="evidence" value="ECO:0007669"/>
    <property type="project" value="UniProtKB-EC"/>
</dbReference>
<keyword evidence="8" id="KW-0411">Iron-sulfur</keyword>
<evidence type="ECO:0000256" key="1">
    <source>
        <dbReference type="ARBA" id="ARBA00001966"/>
    </source>
</evidence>
<dbReference type="SMART" id="SM00525">
    <property type="entry name" value="FES"/>
    <property type="match status" value="1"/>
</dbReference>
<dbReference type="PANTHER" id="PTHR43286">
    <property type="entry name" value="ENDONUCLEASE III-LIKE PROTEIN 1"/>
    <property type="match status" value="1"/>
</dbReference>
<evidence type="ECO:0000256" key="8">
    <source>
        <dbReference type="ARBA" id="ARBA00023014"/>
    </source>
</evidence>